<evidence type="ECO:0000313" key="8">
    <source>
        <dbReference type="EMBL" id="KAJ7220807.1"/>
    </source>
</evidence>
<proteinExistence type="inferred from homology"/>
<dbReference type="InterPro" id="IPR052904">
    <property type="entry name" value="Acyl-CoA_dehydrogenase-like"/>
</dbReference>
<evidence type="ECO:0000259" key="5">
    <source>
        <dbReference type="Pfam" id="PF00441"/>
    </source>
</evidence>
<sequence length="586" mass="63671">MRVEETFHQQPPPTGNPYLEDPALPNLLKRLLPASALNIIEPDLIRLGNDLVNVIRPLAPLVKEPILTQYDAWGNRVDDLQVTEAWKTLKAFGCKEGVVSIAYERKFRDKSRIYQFAKGLLMTGDCHVMGCPYAMSDGAARVIELSGTAEMKAQILPRLISSDPQTVYTSGQWMTESTGGSDVSRTETVARPVKQEPGDLGPAYLLDGFKWFSSAAEGNMSVALARSESNHGTRGLSLFLVPVRLPPFPTPLSNNILLHRLKNKVGTRAVPTAELELNGARAWCIGALGAGVRTISPVLNITRIHSSVGSVGALLRCLALARAYAGVRAVDGGKLLNTVPAHMEMLARVSVLYRALLHMLFGVIALLGRTECGMASERDEARLRILTPAVKAFAALKAVAAMEECMAALGGQGYMEETGIGRLIRDALVEKIWEGTVEVLAHDLIRASRAKGVIEDFCQWGQAIISSAPKTLQTPALAHLQHALSALPSLFRKTRNPLLPRSILTLFAHVASALFLLEHAVWARNNGEPDAAVDGAVFVRWVEEGGMKGTLEEIAGLDRDGEESVEERIRENEMVVGAGHPERAKM</sequence>
<comment type="caution">
    <text evidence="8">The sequence shown here is derived from an EMBL/GenBank/DDBJ whole genome shotgun (WGS) entry which is preliminary data.</text>
</comment>
<dbReference type="InterPro" id="IPR009100">
    <property type="entry name" value="AcylCoA_DH/oxidase_NM_dom_sf"/>
</dbReference>
<name>A0AAD6VRW8_9AGAR</name>
<dbReference type="Gene3D" id="6.10.250.600">
    <property type="match status" value="1"/>
</dbReference>
<dbReference type="Pfam" id="PF18158">
    <property type="entry name" value="AidB_N"/>
    <property type="match status" value="1"/>
</dbReference>
<feature type="domain" description="Acyl-CoA dehydrogenase/oxidase C-terminal" evidence="5">
    <location>
        <begin position="289"/>
        <end position="446"/>
    </location>
</feature>
<dbReference type="GO" id="GO:0003995">
    <property type="term" value="F:acyl-CoA dehydrogenase activity"/>
    <property type="evidence" value="ECO:0007669"/>
    <property type="project" value="TreeGrafter"/>
</dbReference>
<dbReference type="Gene3D" id="1.20.140.10">
    <property type="entry name" value="Butyryl-CoA Dehydrogenase, subunit A, domain 3"/>
    <property type="match status" value="1"/>
</dbReference>
<evidence type="ECO:0000256" key="3">
    <source>
        <dbReference type="ARBA" id="ARBA00022827"/>
    </source>
</evidence>
<dbReference type="Pfam" id="PF02770">
    <property type="entry name" value="Acyl-CoA_dh_M"/>
    <property type="match status" value="1"/>
</dbReference>
<keyword evidence="2 4" id="KW-0285">Flavoprotein</keyword>
<organism evidence="8 9">
    <name type="scientific">Mycena pura</name>
    <dbReference type="NCBI Taxonomy" id="153505"/>
    <lineage>
        <taxon>Eukaryota</taxon>
        <taxon>Fungi</taxon>
        <taxon>Dikarya</taxon>
        <taxon>Basidiomycota</taxon>
        <taxon>Agaricomycotina</taxon>
        <taxon>Agaricomycetes</taxon>
        <taxon>Agaricomycetidae</taxon>
        <taxon>Agaricales</taxon>
        <taxon>Marasmiineae</taxon>
        <taxon>Mycenaceae</taxon>
        <taxon>Mycena</taxon>
    </lineage>
</organism>
<dbReference type="Pfam" id="PF00441">
    <property type="entry name" value="Acyl-CoA_dh_1"/>
    <property type="match status" value="1"/>
</dbReference>
<evidence type="ECO:0000256" key="2">
    <source>
        <dbReference type="ARBA" id="ARBA00022630"/>
    </source>
</evidence>
<evidence type="ECO:0000313" key="9">
    <source>
        <dbReference type="Proteomes" id="UP001219525"/>
    </source>
</evidence>
<gene>
    <name evidence="8" type="ORF">GGX14DRAFT_515153</name>
</gene>
<comment type="cofactor">
    <cofactor evidence="4">
        <name>FAD</name>
        <dbReference type="ChEBI" id="CHEBI:57692"/>
    </cofactor>
</comment>
<evidence type="ECO:0000259" key="6">
    <source>
        <dbReference type="Pfam" id="PF02770"/>
    </source>
</evidence>
<dbReference type="EMBL" id="JARJCW010000009">
    <property type="protein sequence ID" value="KAJ7220807.1"/>
    <property type="molecule type" value="Genomic_DNA"/>
</dbReference>
<keyword evidence="4" id="KW-0560">Oxidoreductase</keyword>
<evidence type="ECO:0000259" key="7">
    <source>
        <dbReference type="Pfam" id="PF18158"/>
    </source>
</evidence>
<dbReference type="PANTHER" id="PTHR42707">
    <property type="entry name" value="ACYL-COA DEHYDROGENASE"/>
    <property type="match status" value="1"/>
</dbReference>
<keyword evidence="9" id="KW-1185">Reference proteome</keyword>
<dbReference type="InterPro" id="IPR006091">
    <property type="entry name" value="Acyl-CoA_Oxase/DH_mid-dom"/>
</dbReference>
<feature type="domain" description="Acyl-CoA oxidase/dehydrogenase middle" evidence="6">
    <location>
        <begin position="172"/>
        <end position="278"/>
    </location>
</feature>
<dbReference type="PANTHER" id="PTHR42707:SF2">
    <property type="entry name" value="ACD11 DEHYDROGENASE"/>
    <property type="match status" value="1"/>
</dbReference>
<accession>A0AAD6VRW8</accession>
<protein>
    <submittedName>
        <fullName evidence="8">Acyl-CoA dehydrogenase NM domain-like protein</fullName>
    </submittedName>
</protein>
<reference evidence="8" key="1">
    <citation type="submission" date="2023-03" db="EMBL/GenBank/DDBJ databases">
        <title>Massive genome expansion in bonnet fungi (Mycena s.s.) driven by repeated elements and novel gene families across ecological guilds.</title>
        <authorList>
            <consortium name="Lawrence Berkeley National Laboratory"/>
            <person name="Harder C.B."/>
            <person name="Miyauchi S."/>
            <person name="Viragh M."/>
            <person name="Kuo A."/>
            <person name="Thoen E."/>
            <person name="Andreopoulos B."/>
            <person name="Lu D."/>
            <person name="Skrede I."/>
            <person name="Drula E."/>
            <person name="Henrissat B."/>
            <person name="Morin E."/>
            <person name="Kohler A."/>
            <person name="Barry K."/>
            <person name="LaButti K."/>
            <person name="Morin E."/>
            <person name="Salamov A."/>
            <person name="Lipzen A."/>
            <person name="Mereny Z."/>
            <person name="Hegedus B."/>
            <person name="Baldrian P."/>
            <person name="Stursova M."/>
            <person name="Weitz H."/>
            <person name="Taylor A."/>
            <person name="Grigoriev I.V."/>
            <person name="Nagy L.G."/>
            <person name="Martin F."/>
            <person name="Kauserud H."/>
        </authorList>
    </citation>
    <scope>NUCLEOTIDE SEQUENCE</scope>
    <source>
        <strain evidence="8">9144</strain>
    </source>
</reference>
<dbReference type="SUPFAM" id="SSF56645">
    <property type="entry name" value="Acyl-CoA dehydrogenase NM domain-like"/>
    <property type="match status" value="1"/>
</dbReference>
<keyword evidence="3 4" id="KW-0274">FAD</keyword>
<dbReference type="InterPro" id="IPR009075">
    <property type="entry name" value="AcylCo_DH/oxidase_C"/>
</dbReference>
<dbReference type="InterPro" id="IPR041504">
    <property type="entry name" value="AidB_N"/>
</dbReference>
<dbReference type="AlphaFoldDB" id="A0AAD6VRW8"/>
<dbReference type="SUPFAM" id="SSF47203">
    <property type="entry name" value="Acyl-CoA dehydrogenase C-terminal domain-like"/>
    <property type="match status" value="1"/>
</dbReference>
<dbReference type="Gene3D" id="2.40.110.20">
    <property type="match status" value="1"/>
</dbReference>
<feature type="domain" description="Adaptive response protein AidB N-terminal" evidence="7">
    <location>
        <begin position="63"/>
        <end position="162"/>
    </location>
</feature>
<dbReference type="InterPro" id="IPR036250">
    <property type="entry name" value="AcylCo_DH-like_C"/>
</dbReference>
<comment type="similarity">
    <text evidence="1 4">Belongs to the acyl-CoA dehydrogenase family.</text>
</comment>
<dbReference type="Proteomes" id="UP001219525">
    <property type="component" value="Unassembled WGS sequence"/>
</dbReference>
<evidence type="ECO:0000256" key="4">
    <source>
        <dbReference type="RuleBase" id="RU362125"/>
    </source>
</evidence>
<evidence type="ECO:0000256" key="1">
    <source>
        <dbReference type="ARBA" id="ARBA00009347"/>
    </source>
</evidence>